<dbReference type="PROSITE" id="PS50071">
    <property type="entry name" value="HOMEOBOX_2"/>
    <property type="match status" value="1"/>
</dbReference>
<evidence type="ECO:0000256" key="8">
    <source>
        <dbReference type="SAM" id="MobiDB-lite"/>
    </source>
</evidence>
<comment type="subcellular location">
    <subcellularLocation>
        <location evidence="1 6 7">Nucleus</location>
    </subcellularLocation>
</comment>
<keyword evidence="5 6" id="KW-0539">Nucleus</keyword>
<dbReference type="GO" id="GO:0005634">
    <property type="term" value="C:nucleus"/>
    <property type="evidence" value="ECO:0007669"/>
    <property type="project" value="UniProtKB-SubCell"/>
</dbReference>
<dbReference type="Gene3D" id="1.10.10.60">
    <property type="entry name" value="Homeodomain-like"/>
    <property type="match status" value="1"/>
</dbReference>
<evidence type="ECO:0000313" key="10">
    <source>
        <dbReference type="EMBL" id="CAG8555421.1"/>
    </source>
</evidence>
<accession>A0A9N9B8T8</accession>
<comment type="caution">
    <text evidence="10">The sequence shown here is derived from an EMBL/GenBank/DDBJ whole genome shotgun (WGS) entry which is preliminary data.</text>
</comment>
<dbReference type="InterPro" id="IPR001356">
    <property type="entry name" value="HD"/>
</dbReference>
<dbReference type="OrthoDB" id="6159439at2759"/>
<evidence type="ECO:0000256" key="2">
    <source>
        <dbReference type="ARBA" id="ARBA00022473"/>
    </source>
</evidence>
<dbReference type="Proteomes" id="UP000789759">
    <property type="component" value="Unassembled WGS sequence"/>
</dbReference>
<keyword evidence="2" id="KW-0217">Developmental protein</keyword>
<evidence type="ECO:0000256" key="5">
    <source>
        <dbReference type="ARBA" id="ARBA00023242"/>
    </source>
</evidence>
<dbReference type="SMART" id="SM00389">
    <property type="entry name" value="HOX"/>
    <property type="match status" value="1"/>
</dbReference>
<feature type="compositionally biased region" description="Low complexity" evidence="8">
    <location>
        <begin position="92"/>
        <end position="111"/>
    </location>
</feature>
<evidence type="ECO:0000256" key="3">
    <source>
        <dbReference type="ARBA" id="ARBA00023125"/>
    </source>
</evidence>
<gene>
    <name evidence="10" type="ORF">CPELLU_LOCUS4953</name>
</gene>
<keyword evidence="11" id="KW-1185">Reference proteome</keyword>
<feature type="domain" description="Homeobox" evidence="9">
    <location>
        <begin position="19"/>
        <end position="80"/>
    </location>
</feature>
<evidence type="ECO:0000256" key="6">
    <source>
        <dbReference type="PROSITE-ProRule" id="PRU00108"/>
    </source>
</evidence>
<keyword evidence="3 6" id="KW-0238">DNA-binding</keyword>
<dbReference type="SUPFAM" id="SSF46689">
    <property type="entry name" value="Homeodomain-like"/>
    <property type="match status" value="1"/>
</dbReference>
<dbReference type="AlphaFoldDB" id="A0A9N9B8T8"/>
<dbReference type="CDD" id="cd00086">
    <property type="entry name" value="homeodomain"/>
    <property type="match status" value="1"/>
</dbReference>
<protein>
    <submittedName>
        <fullName evidence="10">3733_t:CDS:1</fullName>
    </submittedName>
</protein>
<proteinExistence type="predicted"/>
<evidence type="ECO:0000259" key="9">
    <source>
        <dbReference type="PROSITE" id="PS50071"/>
    </source>
</evidence>
<dbReference type="PANTHER" id="PTHR45793">
    <property type="entry name" value="HOMEOBOX PROTEIN"/>
    <property type="match status" value="1"/>
</dbReference>
<dbReference type="GO" id="GO:0000981">
    <property type="term" value="F:DNA-binding transcription factor activity, RNA polymerase II-specific"/>
    <property type="evidence" value="ECO:0007669"/>
    <property type="project" value="TreeGrafter"/>
</dbReference>
<feature type="compositionally biased region" description="Basic and acidic residues" evidence="8">
    <location>
        <begin position="78"/>
        <end position="91"/>
    </location>
</feature>
<name>A0A9N9B8T8_9GLOM</name>
<evidence type="ECO:0000256" key="4">
    <source>
        <dbReference type="ARBA" id="ARBA00023155"/>
    </source>
</evidence>
<evidence type="ECO:0000256" key="7">
    <source>
        <dbReference type="RuleBase" id="RU000682"/>
    </source>
</evidence>
<keyword evidence="4 6" id="KW-0371">Homeobox</keyword>
<reference evidence="10" key="1">
    <citation type="submission" date="2021-06" db="EMBL/GenBank/DDBJ databases">
        <authorList>
            <person name="Kallberg Y."/>
            <person name="Tangrot J."/>
            <person name="Rosling A."/>
        </authorList>
    </citation>
    <scope>NUCLEOTIDE SEQUENCE</scope>
    <source>
        <strain evidence="10">FL966</strain>
    </source>
</reference>
<sequence>MANNRTSNQINCVSLCNTNNSQQQRHRTTPSQAQFLENYFTTVDDFPDSNMREKIALKINMPSKSVHIWFQNRRAKRKQEDRTRQEQETIRSARSSSSSASTSSLNRTISSQQQSRASELMITSRYLIYANTHGNHNRGSINSSRQPLAHMNRQITLQQNCYKLAPLRNVTPRDEIINSQGENIVLPSLHRIISQIVSTSFGDKNTPFSSSSHEQQSISSTSFCPPFKSSLPLHPTQFSVLHHAILNASCSNTALPGHMMVDSSNEKNSHRINTVEKAGEDETNDGVVSMRIDRLLI</sequence>
<dbReference type="PANTHER" id="PTHR45793:SF5">
    <property type="entry name" value="HOMEOTIC PROTEIN OCELLILESS"/>
    <property type="match status" value="1"/>
</dbReference>
<dbReference type="GO" id="GO:0000978">
    <property type="term" value="F:RNA polymerase II cis-regulatory region sequence-specific DNA binding"/>
    <property type="evidence" value="ECO:0007669"/>
    <property type="project" value="TreeGrafter"/>
</dbReference>
<feature type="DNA-binding region" description="Homeobox" evidence="6">
    <location>
        <begin position="21"/>
        <end position="81"/>
    </location>
</feature>
<feature type="region of interest" description="Disordered" evidence="8">
    <location>
        <begin position="73"/>
        <end position="116"/>
    </location>
</feature>
<evidence type="ECO:0000256" key="1">
    <source>
        <dbReference type="ARBA" id="ARBA00004123"/>
    </source>
</evidence>
<dbReference type="Pfam" id="PF00046">
    <property type="entry name" value="Homeodomain"/>
    <property type="match status" value="1"/>
</dbReference>
<organism evidence="10 11">
    <name type="scientific">Cetraspora pellucida</name>
    <dbReference type="NCBI Taxonomy" id="1433469"/>
    <lineage>
        <taxon>Eukaryota</taxon>
        <taxon>Fungi</taxon>
        <taxon>Fungi incertae sedis</taxon>
        <taxon>Mucoromycota</taxon>
        <taxon>Glomeromycotina</taxon>
        <taxon>Glomeromycetes</taxon>
        <taxon>Diversisporales</taxon>
        <taxon>Gigasporaceae</taxon>
        <taxon>Cetraspora</taxon>
    </lineage>
</organism>
<dbReference type="EMBL" id="CAJVQA010002701">
    <property type="protein sequence ID" value="CAG8555421.1"/>
    <property type="molecule type" value="Genomic_DNA"/>
</dbReference>
<evidence type="ECO:0000313" key="11">
    <source>
        <dbReference type="Proteomes" id="UP000789759"/>
    </source>
</evidence>
<dbReference type="InterPro" id="IPR009057">
    <property type="entry name" value="Homeodomain-like_sf"/>
</dbReference>